<keyword evidence="1" id="KW-1133">Transmembrane helix</keyword>
<organism evidence="2 3">
    <name type="scientific">Prunus dulcis</name>
    <name type="common">Almond</name>
    <name type="synonym">Amygdalus dulcis</name>
    <dbReference type="NCBI Taxonomy" id="3755"/>
    <lineage>
        <taxon>Eukaryota</taxon>
        <taxon>Viridiplantae</taxon>
        <taxon>Streptophyta</taxon>
        <taxon>Embryophyta</taxon>
        <taxon>Tracheophyta</taxon>
        <taxon>Spermatophyta</taxon>
        <taxon>Magnoliopsida</taxon>
        <taxon>eudicotyledons</taxon>
        <taxon>Gunneridae</taxon>
        <taxon>Pentapetalae</taxon>
        <taxon>rosids</taxon>
        <taxon>fabids</taxon>
        <taxon>Rosales</taxon>
        <taxon>Rosaceae</taxon>
        <taxon>Amygdaloideae</taxon>
        <taxon>Amygdaleae</taxon>
        <taxon>Prunus</taxon>
    </lineage>
</organism>
<keyword evidence="3" id="KW-1185">Reference proteome</keyword>
<accession>A0AAD4Z742</accession>
<dbReference type="EMBL" id="JAJFAZ020000004">
    <property type="protein sequence ID" value="KAI5334373.1"/>
    <property type="molecule type" value="Genomic_DNA"/>
</dbReference>
<evidence type="ECO:0000256" key="1">
    <source>
        <dbReference type="SAM" id="Phobius"/>
    </source>
</evidence>
<name>A0AAD4Z742_PRUDU</name>
<keyword evidence="1" id="KW-0472">Membrane</keyword>
<feature type="transmembrane region" description="Helical" evidence="1">
    <location>
        <begin position="127"/>
        <end position="144"/>
    </location>
</feature>
<keyword evidence="1" id="KW-0812">Transmembrane</keyword>
<comment type="caution">
    <text evidence="2">The sequence shown here is derived from an EMBL/GenBank/DDBJ whole genome shotgun (WGS) entry which is preliminary data.</text>
</comment>
<evidence type="ECO:0000313" key="3">
    <source>
        <dbReference type="Proteomes" id="UP001054821"/>
    </source>
</evidence>
<sequence>MYTIWATRPLAIDGLISFLHELRHRSSSHLKPPQASSPLAEPSPSWPLSLAYLGVTFSKSRSHTSSDSRGSDTAAHLFHCNSPTYLSLLIVRVNPFSQLFALPCLAGASASALYCCCLVPVLLLLPIMVPVLVLMPLLVCFCYSRRCHR</sequence>
<evidence type="ECO:0000313" key="2">
    <source>
        <dbReference type="EMBL" id="KAI5334373.1"/>
    </source>
</evidence>
<reference evidence="2 3" key="1">
    <citation type="journal article" date="2022" name="G3 (Bethesda)">
        <title>Whole-genome sequence and methylome profiling of the almond [Prunus dulcis (Mill.) D.A. Webb] cultivar 'Nonpareil'.</title>
        <authorList>
            <person name="D'Amico-Willman K.M."/>
            <person name="Ouma W.Z."/>
            <person name="Meulia T."/>
            <person name="Sideli G.M."/>
            <person name="Gradziel T.M."/>
            <person name="Fresnedo-Ramirez J."/>
        </authorList>
    </citation>
    <scope>NUCLEOTIDE SEQUENCE [LARGE SCALE GENOMIC DNA]</scope>
    <source>
        <strain evidence="2">Clone GOH B32 T37-40</strain>
    </source>
</reference>
<dbReference type="Proteomes" id="UP001054821">
    <property type="component" value="Chromosome 4"/>
</dbReference>
<gene>
    <name evidence="2" type="ORF">L3X38_024506</name>
</gene>
<protein>
    <submittedName>
        <fullName evidence="2">Uncharacterized protein</fullName>
    </submittedName>
</protein>
<dbReference type="AlphaFoldDB" id="A0AAD4Z742"/>
<proteinExistence type="predicted"/>